<evidence type="ECO:0000256" key="1">
    <source>
        <dbReference type="ARBA" id="ARBA00005953"/>
    </source>
</evidence>
<reference evidence="3" key="1">
    <citation type="journal article" date="2021" name="PeerJ">
        <title>Extensive microbial diversity within the chicken gut microbiome revealed by metagenomics and culture.</title>
        <authorList>
            <person name="Gilroy R."/>
            <person name="Ravi A."/>
            <person name="Getino M."/>
            <person name="Pursley I."/>
            <person name="Horton D.L."/>
            <person name="Alikhan N.F."/>
            <person name="Baker D."/>
            <person name="Gharbi K."/>
            <person name="Hall N."/>
            <person name="Watson M."/>
            <person name="Adriaenssens E.M."/>
            <person name="Foster-Nyarko E."/>
            <person name="Jarju S."/>
            <person name="Secka A."/>
            <person name="Antonio M."/>
            <person name="Oren A."/>
            <person name="Chaudhuri R.R."/>
            <person name="La Ragione R."/>
            <person name="Hildebrand F."/>
            <person name="Pallen M.J."/>
        </authorList>
    </citation>
    <scope>NUCLEOTIDE SEQUENCE</scope>
    <source>
        <strain evidence="3">ChiHjej12B11-16260</strain>
    </source>
</reference>
<dbReference type="CDD" id="cd00586">
    <property type="entry name" value="4HBT"/>
    <property type="match status" value="1"/>
</dbReference>
<sequence length="148" mass="17452">MRKKHNERPAALTNRTRIRVRFSEVDAMQVVWHGEYVRYFEDGRQAFGRAYGFDYCDFFDNGFTTPIVELNVQYKHPLTFGEEAIVETRYIATEAAKIIFDYTVYRAADMSVAATGSSVQVFINRDRNELELNTPHFYRCWKEKWGIL</sequence>
<dbReference type="Gene3D" id="3.10.129.10">
    <property type="entry name" value="Hotdog Thioesterase"/>
    <property type="match status" value="1"/>
</dbReference>
<dbReference type="InterPro" id="IPR029069">
    <property type="entry name" value="HotDog_dom_sf"/>
</dbReference>
<dbReference type="AlphaFoldDB" id="A0A9D2APV1"/>
<organism evidence="3 4">
    <name type="scientific">Candidatus Barnesiella excrementipullorum</name>
    <dbReference type="NCBI Taxonomy" id="2838479"/>
    <lineage>
        <taxon>Bacteria</taxon>
        <taxon>Pseudomonadati</taxon>
        <taxon>Bacteroidota</taxon>
        <taxon>Bacteroidia</taxon>
        <taxon>Bacteroidales</taxon>
        <taxon>Barnesiellaceae</taxon>
        <taxon>Barnesiella</taxon>
    </lineage>
</organism>
<dbReference type="InterPro" id="IPR050563">
    <property type="entry name" value="4-hydroxybenzoyl-CoA_TE"/>
</dbReference>
<name>A0A9D2APV1_9BACT</name>
<comment type="caution">
    <text evidence="3">The sequence shown here is derived from an EMBL/GenBank/DDBJ whole genome shotgun (WGS) entry which is preliminary data.</text>
</comment>
<dbReference type="PANTHER" id="PTHR31793">
    <property type="entry name" value="4-HYDROXYBENZOYL-COA THIOESTERASE FAMILY MEMBER"/>
    <property type="match status" value="1"/>
</dbReference>
<proteinExistence type="inferred from homology"/>
<dbReference type="InterPro" id="IPR006684">
    <property type="entry name" value="YbgC/YbaW"/>
</dbReference>
<dbReference type="PANTHER" id="PTHR31793:SF27">
    <property type="entry name" value="NOVEL THIOESTERASE SUPERFAMILY DOMAIN AND SAPOSIN A-TYPE DOMAIN CONTAINING PROTEIN (0610012H03RIK)"/>
    <property type="match status" value="1"/>
</dbReference>
<keyword evidence="2" id="KW-0378">Hydrolase</keyword>
<dbReference type="SUPFAM" id="SSF54637">
    <property type="entry name" value="Thioesterase/thiol ester dehydrase-isomerase"/>
    <property type="match status" value="1"/>
</dbReference>
<accession>A0A9D2APV1</accession>
<comment type="similarity">
    <text evidence="1">Belongs to the 4-hydroxybenzoyl-CoA thioesterase family.</text>
</comment>
<evidence type="ECO:0000313" key="3">
    <source>
        <dbReference type="EMBL" id="HIX45503.1"/>
    </source>
</evidence>
<dbReference type="EMBL" id="DXFB01000126">
    <property type="protein sequence ID" value="HIX45503.1"/>
    <property type="molecule type" value="Genomic_DNA"/>
</dbReference>
<gene>
    <name evidence="3" type="ORF">H9982_04715</name>
</gene>
<evidence type="ECO:0000313" key="4">
    <source>
        <dbReference type="Proteomes" id="UP000824246"/>
    </source>
</evidence>
<dbReference type="Pfam" id="PF13279">
    <property type="entry name" value="4HBT_2"/>
    <property type="match status" value="1"/>
</dbReference>
<dbReference type="NCBIfam" id="TIGR00051">
    <property type="entry name" value="YbgC/FadM family acyl-CoA thioesterase"/>
    <property type="match status" value="1"/>
</dbReference>
<reference evidence="3" key="2">
    <citation type="submission" date="2021-04" db="EMBL/GenBank/DDBJ databases">
        <authorList>
            <person name="Gilroy R."/>
        </authorList>
    </citation>
    <scope>NUCLEOTIDE SEQUENCE</scope>
    <source>
        <strain evidence="3">ChiHjej12B11-16260</strain>
    </source>
</reference>
<dbReference type="GO" id="GO:0047617">
    <property type="term" value="F:fatty acyl-CoA hydrolase activity"/>
    <property type="evidence" value="ECO:0007669"/>
    <property type="project" value="TreeGrafter"/>
</dbReference>
<evidence type="ECO:0000256" key="2">
    <source>
        <dbReference type="ARBA" id="ARBA00022801"/>
    </source>
</evidence>
<dbReference type="Proteomes" id="UP000824246">
    <property type="component" value="Unassembled WGS sequence"/>
</dbReference>
<protein>
    <submittedName>
        <fullName evidence="3">Acyl-CoA thioesterase</fullName>
    </submittedName>
</protein>